<dbReference type="Proteomes" id="UP001221757">
    <property type="component" value="Unassembled WGS sequence"/>
</dbReference>
<sequence>MSQYVLLTGPILAGTQFNWALLGTLTLQVYIFHVSFPKERAWLKALVYTIFLLDVAQTAIASHFAYALLVNGWGDPTALTHLPWSSAAVPIFTGLISAAVQIFFAWRIYALKGKNPFALAISVLIILLALMQCFSAIISDALFSVTTELSEITKLMAGVKVWLIGSAACDIVITFTMIVILSHTVETGAITSIVAILDVVLFILFPNNYLHEAPAFMLGKVYSNVLLATLNQRGRTSAGVTATGNFASDDTELQWRRQTTTHEPEAQKIHITTVTEINSDLDSKMRRPRGPDF</sequence>
<comment type="caution">
    <text evidence="3">The sequence shown here is derived from an EMBL/GenBank/DDBJ whole genome shotgun (WGS) entry which is preliminary data.</text>
</comment>
<evidence type="ECO:0000313" key="4">
    <source>
        <dbReference type="Proteomes" id="UP001221757"/>
    </source>
</evidence>
<feature type="transmembrane region" description="Helical" evidence="1">
    <location>
        <begin position="159"/>
        <end position="181"/>
    </location>
</feature>
<dbReference type="EMBL" id="JARKIE010000022">
    <property type="protein sequence ID" value="KAJ7699531.1"/>
    <property type="molecule type" value="Genomic_DNA"/>
</dbReference>
<feature type="transmembrane region" description="Helical" evidence="1">
    <location>
        <begin position="16"/>
        <end position="33"/>
    </location>
</feature>
<keyword evidence="1" id="KW-0472">Membrane</keyword>
<evidence type="ECO:0000259" key="2">
    <source>
        <dbReference type="Pfam" id="PF20152"/>
    </source>
</evidence>
<evidence type="ECO:0000256" key="1">
    <source>
        <dbReference type="SAM" id="Phobius"/>
    </source>
</evidence>
<feature type="domain" description="DUF6534" evidence="2">
    <location>
        <begin position="166"/>
        <end position="234"/>
    </location>
</feature>
<organism evidence="3 4">
    <name type="scientific">Mycena rosella</name>
    <name type="common">Pink bonnet</name>
    <name type="synonym">Agaricus rosellus</name>
    <dbReference type="NCBI Taxonomy" id="1033263"/>
    <lineage>
        <taxon>Eukaryota</taxon>
        <taxon>Fungi</taxon>
        <taxon>Dikarya</taxon>
        <taxon>Basidiomycota</taxon>
        <taxon>Agaricomycotina</taxon>
        <taxon>Agaricomycetes</taxon>
        <taxon>Agaricomycetidae</taxon>
        <taxon>Agaricales</taxon>
        <taxon>Marasmiineae</taxon>
        <taxon>Mycenaceae</taxon>
        <taxon>Mycena</taxon>
    </lineage>
</organism>
<evidence type="ECO:0000313" key="3">
    <source>
        <dbReference type="EMBL" id="KAJ7699531.1"/>
    </source>
</evidence>
<keyword evidence="4" id="KW-1185">Reference proteome</keyword>
<dbReference type="InterPro" id="IPR045339">
    <property type="entry name" value="DUF6534"/>
</dbReference>
<protein>
    <recommendedName>
        <fullName evidence="2">DUF6534 domain-containing protein</fullName>
    </recommendedName>
</protein>
<feature type="transmembrane region" description="Helical" evidence="1">
    <location>
        <begin position="45"/>
        <end position="69"/>
    </location>
</feature>
<accession>A0AAD7DWG7</accession>
<gene>
    <name evidence="3" type="ORF">B0H17DRAFT_1196159</name>
</gene>
<feature type="transmembrane region" description="Helical" evidence="1">
    <location>
        <begin position="188"/>
        <end position="205"/>
    </location>
</feature>
<dbReference type="Pfam" id="PF20152">
    <property type="entry name" value="DUF6534"/>
    <property type="match status" value="1"/>
</dbReference>
<feature type="transmembrane region" description="Helical" evidence="1">
    <location>
        <begin position="89"/>
        <end position="110"/>
    </location>
</feature>
<name>A0AAD7DWG7_MYCRO</name>
<feature type="transmembrane region" description="Helical" evidence="1">
    <location>
        <begin position="117"/>
        <end position="139"/>
    </location>
</feature>
<dbReference type="PANTHER" id="PTHR40465">
    <property type="entry name" value="CHROMOSOME 1, WHOLE GENOME SHOTGUN SEQUENCE"/>
    <property type="match status" value="1"/>
</dbReference>
<reference evidence="3" key="1">
    <citation type="submission" date="2023-03" db="EMBL/GenBank/DDBJ databases">
        <title>Massive genome expansion in bonnet fungi (Mycena s.s.) driven by repeated elements and novel gene families across ecological guilds.</title>
        <authorList>
            <consortium name="Lawrence Berkeley National Laboratory"/>
            <person name="Harder C.B."/>
            <person name="Miyauchi S."/>
            <person name="Viragh M."/>
            <person name="Kuo A."/>
            <person name="Thoen E."/>
            <person name="Andreopoulos B."/>
            <person name="Lu D."/>
            <person name="Skrede I."/>
            <person name="Drula E."/>
            <person name="Henrissat B."/>
            <person name="Morin E."/>
            <person name="Kohler A."/>
            <person name="Barry K."/>
            <person name="LaButti K."/>
            <person name="Morin E."/>
            <person name="Salamov A."/>
            <person name="Lipzen A."/>
            <person name="Mereny Z."/>
            <person name="Hegedus B."/>
            <person name="Baldrian P."/>
            <person name="Stursova M."/>
            <person name="Weitz H."/>
            <person name="Taylor A."/>
            <person name="Grigoriev I.V."/>
            <person name="Nagy L.G."/>
            <person name="Martin F."/>
            <person name="Kauserud H."/>
        </authorList>
    </citation>
    <scope>NUCLEOTIDE SEQUENCE</scope>
    <source>
        <strain evidence="3">CBHHK067</strain>
    </source>
</reference>
<proteinExistence type="predicted"/>
<dbReference type="AlphaFoldDB" id="A0AAD7DWG7"/>
<keyword evidence="1" id="KW-1133">Transmembrane helix</keyword>
<dbReference type="PANTHER" id="PTHR40465:SF1">
    <property type="entry name" value="DUF6534 DOMAIN-CONTAINING PROTEIN"/>
    <property type="match status" value="1"/>
</dbReference>
<keyword evidence="1" id="KW-0812">Transmembrane</keyword>